<dbReference type="PANTHER" id="PTHR43999">
    <property type="entry name" value="DNAJ HOMOLOG SUBFAMILY C MEMBER 2"/>
    <property type="match status" value="1"/>
</dbReference>
<proteinExistence type="predicted"/>
<name>A0ABD3KJQ1_EUCGL</name>
<evidence type="ECO:0000313" key="5">
    <source>
        <dbReference type="Proteomes" id="UP001634007"/>
    </source>
</evidence>
<dbReference type="PANTHER" id="PTHR43999:SF3">
    <property type="entry name" value="TRANSCRIPTION FACTOR MAMYB"/>
    <property type="match status" value="1"/>
</dbReference>
<dbReference type="InterPro" id="IPR009057">
    <property type="entry name" value="Homeodomain-like_sf"/>
</dbReference>
<feature type="region of interest" description="Disordered" evidence="1">
    <location>
        <begin position="235"/>
        <end position="275"/>
    </location>
</feature>
<feature type="region of interest" description="Disordered" evidence="1">
    <location>
        <begin position="102"/>
        <end position="188"/>
    </location>
</feature>
<feature type="compositionally biased region" description="Basic and acidic residues" evidence="1">
    <location>
        <begin position="168"/>
        <end position="184"/>
    </location>
</feature>
<feature type="region of interest" description="Disordered" evidence="1">
    <location>
        <begin position="1"/>
        <end position="41"/>
    </location>
</feature>
<keyword evidence="2" id="KW-0812">Transmembrane</keyword>
<feature type="compositionally biased region" description="Pro residues" evidence="1">
    <location>
        <begin position="18"/>
        <end position="27"/>
    </location>
</feature>
<reference evidence="4 5" key="1">
    <citation type="submission" date="2024-11" db="EMBL/GenBank/DDBJ databases">
        <title>Chromosome-level genome assembly of Eucalyptus globulus Labill. provides insights into its genome evolution.</title>
        <authorList>
            <person name="Li X."/>
        </authorList>
    </citation>
    <scope>NUCLEOTIDE SEQUENCE [LARGE SCALE GENOMIC DNA]</scope>
    <source>
        <strain evidence="4">CL2024</strain>
        <tissue evidence="4">Fresh tender leaves</tissue>
    </source>
</reference>
<dbReference type="EMBL" id="JBJKBG010000005">
    <property type="protein sequence ID" value="KAL3737842.1"/>
    <property type="molecule type" value="Genomic_DNA"/>
</dbReference>
<dbReference type="Pfam" id="PF23082">
    <property type="entry name" value="Myb_DNA-binding_2"/>
    <property type="match status" value="2"/>
</dbReference>
<dbReference type="CDD" id="cd00167">
    <property type="entry name" value="SANT"/>
    <property type="match status" value="2"/>
</dbReference>
<evidence type="ECO:0000259" key="3">
    <source>
        <dbReference type="PROSITE" id="PS50090"/>
    </source>
</evidence>
<organism evidence="4 5">
    <name type="scientific">Eucalyptus globulus</name>
    <name type="common">Tasmanian blue gum</name>
    <dbReference type="NCBI Taxonomy" id="34317"/>
    <lineage>
        <taxon>Eukaryota</taxon>
        <taxon>Viridiplantae</taxon>
        <taxon>Streptophyta</taxon>
        <taxon>Embryophyta</taxon>
        <taxon>Tracheophyta</taxon>
        <taxon>Spermatophyta</taxon>
        <taxon>Magnoliopsida</taxon>
        <taxon>eudicotyledons</taxon>
        <taxon>Gunneridae</taxon>
        <taxon>Pentapetalae</taxon>
        <taxon>rosids</taxon>
        <taxon>malvids</taxon>
        <taxon>Myrtales</taxon>
        <taxon>Myrtaceae</taxon>
        <taxon>Myrtoideae</taxon>
        <taxon>Eucalypteae</taxon>
        <taxon>Eucalyptus</taxon>
    </lineage>
</organism>
<sequence>MEFVDEGRPRFLFQARANPPPPPPPPSSSSSSSSPSAAGQWRLPNKPFLVATTALSAVLISLALLYVPSEPSRSLLLWLSLSLLVGPFAPSSLTGGSVRVGHGPVVEFPDPQQPPAGEDAKKKPSQKRPKGQPPGNNAVVSPPIAEIDGRLGKKSEGNGVAIQGKSDLGFREKEKGKGKEKENDWSEDEIELLRKQLVKHPAGKPRRWEIIAESFNGAHGLEIVIKKAKELADKKSSDKDSYAQFLKNRKPLDERLNEEADGNGGGEVRRESEWSSGEDIALLNALKAFPKDAPMRWEKIAAAVPGKTKVDCVKRVSELKKDFRSSKAAKEGQMEE</sequence>
<protein>
    <recommendedName>
        <fullName evidence="3">Myb-like domain-containing protein</fullName>
    </recommendedName>
</protein>
<dbReference type="SUPFAM" id="SSF46689">
    <property type="entry name" value="Homeodomain-like"/>
    <property type="match status" value="2"/>
</dbReference>
<dbReference type="SMART" id="SM00717">
    <property type="entry name" value="SANT"/>
    <property type="match status" value="2"/>
</dbReference>
<dbReference type="AlphaFoldDB" id="A0ABD3KJQ1"/>
<dbReference type="Proteomes" id="UP001634007">
    <property type="component" value="Unassembled WGS sequence"/>
</dbReference>
<keyword evidence="5" id="KW-1185">Reference proteome</keyword>
<dbReference type="InterPro" id="IPR044634">
    <property type="entry name" value="Zuotin/DnaJC2"/>
</dbReference>
<dbReference type="PROSITE" id="PS50090">
    <property type="entry name" value="MYB_LIKE"/>
    <property type="match status" value="1"/>
</dbReference>
<accession>A0ABD3KJQ1</accession>
<gene>
    <name evidence="4" type="ORF">ACJRO7_019380</name>
</gene>
<evidence type="ECO:0000256" key="2">
    <source>
        <dbReference type="SAM" id="Phobius"/>
    </source>
</evidence>
<evidence type="ECO:0000313" key="4">
    <source>
        <dbReference type="EMBL" id="KAL3737842.1"/>
    </source>
</evidence>
<keyword evidence="2" id="KW-0472">Membrane</keyword>
<dbReference type="FunFam" id="1.10.10.60:FF:000416">
    <property type="entry name" value="Myb family transcription factor"/>
    <property type="match status" value="1"/>
</dbReference>
<evidence type="ECO:0000256" key="1">
    <source>
        <dbReference type="SAM" id="MobiDB-lite"/>
    </source>
</evidence>
<dbReference type="InterPro" id="IPR001005">
    <property type="entry name" value="SANT/Myb"/>
</dbReference>
<dbReference type="Gene3D" id="1.10.10.60">
    <property type="entry name" value="Homeodomain-like"/>
    <property type="match status" value="2"/>
</dbReference>
<keyword evidence="2" id="KW-1133">Transmembrane helix</keyword>
<feature type="domain" description="Myb-like" evidence="3">
    <location>
        <begin position="266"/>
        <end position="320"/>
    </location>
</feature>
<comment type="caution">
    <text evidence="4">The sequence shown here is derived from an EMBL/GenBank/DDBJ whole genome shotgun (WGS) entry which is preliminary data.</text>
</comment>
<feature type="transmembrane region" description="Helical" evidence="2">
    <location>
        <begin position="48"/>
        <end position="68"/>
    </location>
</feature>
<feature type="compositionally biased region" description="Basic and acidic residues" evidence="1">
    <location>
        <begin position="147"/>
        <end position="156"/>
    </location>
</feature>